<dbReference type="Pfam" id="PF03734">
    <property type="entry name" value="YkuD"/>
    <property type="match status" value="1"/>
</dbReference>
<organism evidence="13 14">
    <name type="scientific">Candidatus Falkowbacteria bacterium CG10_big_fil_rev_8_21_14_0_10_44_15</name>
    <dbReference type="NCBI Taxonomy" id="1974569"/>
    <lineage>
        <taxon>Bacteria</taxon>
        <taxon>Candidatus Falkowiibacteriota</taxon>
    </lineage>
</organism>
<dbReference type="SUPFAM" id="SSF103647">
    <property type="entry name" value="TSP type-3 repeat"/>
    <property type="match status" value="1"/>
</dbReference>
<dbReference type="GO" id="GO:0005509">
    <property type="term" value="F:calcium ion binding"/>
    <property type="evidence" value="ECO:0007669"/>
    <property type="project" value="InterPro"/>
</dbReference>
<evidence type="ECO:0000256" key="9">
    <source>
        <dbReference type="ARBA" id="ARBA00023316"/>
    </source>
</evidence>
<reference evidence="14" key="1">
    <citation type="submission" date="2017-09" db="EMBL/GenBank/DDBJ databases">
        <title>Depth-based differentiation of microbial function through sediment-hosted aquifers and enrichment of novel symbionts in the deep terrestrial subsurface.</title>
        <authorList>
            <person name="Probst A.J."/>
            <person name="Ladd B."/>
            <person name="Jarett J.K."/>
            <person name="Geller-Mcgrath D.E."/>
            <person name="Sieber C.M.K."/>
            <person name="Emerson J.B."/>
            <person name="Anantharaman K."/>
            <person name="Thomas B.C."/>
            <person name="Malmstrom R."/>
            <person name="Stieglmeier M."/>
            <person name="Klingl A."/>
            <person name="Woyke T."/>
            <person name="Ryan C.M."/>
            <person name="Banfield J.F."/>
        </authorList>
    </citation>
    <scope>NUCLEOTIDE SEQUENCE [LARGE SCALE GENOMIC DNA]</scope>
</reference>
<dbReference type="InterPro" id="IPR028974">
    <property type="entry name" value="TSP_type-3_rpt"/>
</dbReference>
<sequence length="249" mass="27809">MWFRLTILIAFFLIARPIVANAAINMDTDSDGVTDKDEINIYRTNPDNPDTDGDGYNDWEELNHGYSPYTAGEAKLENNDADHDGLNDKLELAFHADPTSPDTDGDGFFDGDEVNNGYDPAKPGKAKLEKKIFIDTKNQLLAYNLGEVRLGLFPISTGKRGTETPAGQYQVIEKNLRRWSSLAKLWMPYWLMFDRRGFGVHELPEWNDGTKEGADHLGIPVSHGCVRLGVGPAAKLYNWAEIGTKVFVN</sequence>
<dbReference type="AlphaFoldDB" id="A0A2H0V0K0"/>
<dbReference type="InterPro" id="IPR050979">
    <property type="entry name" value="LD-transpeptidase"/>
</dbReference>
<dbReference type="GO" id="GO:0071972">
    <property type="term" value="F:peptidoglycan L,D-transpeptidase activity"/>
    <property type="evidence" value="ECO:0007669"/>
    <property type="project" value="TreeGrafter"/>
</dbReference>
<evidence type="ECO:0000256" key="11">
    <source>
        <dbReference type="SAM" id="SignalP"/>
    </source>
</evidence>
<dbReference type="GO" id="GO:0071555">
    <property type="term" value="P:cell wall organization"/>
    <property type="evidence" value="ECO:0007669"/>
    <property type="project" value="UniProtKB-UniRule"/>
</dbReference>
<evidence type="ECO:0000256" key="10">
    <source>
        <dbReference type="PROSITE-ProRule" id="PRU01373"/>
    </source>
</evidence>
<keyword evidence="6" id="KW-0106">Calcium</keyword>
<keyword evidence="7 10" id="KW-0133">Cell shape</keyword>
<dbReference type="EMBL" id="PFAT01000012">
    <property type="protein sequence ID" value="PIR92621.1"/>
    <property type="molecule type" value="Genomic_DNA"/>
</dbReference>
<evidence type="ECO:0000313" key="14">
    <source>
        <dbReference type="Proteomes" id="UP000228510"/>
    </source>
</evidence>
<keyword evidence="8 10" id="KW-0573">Peptidoglycan synthesis</keyword>
<comment type="subcellular location">
    <subcellularLocation>
        <location evidence="1">Secreted</location>
    </subcellularLocation>
</comment>
<evidence type="ECO:0000256" key="4">
    <source>
        <dbReference type="ARBA" id="ARBA00022679"/>
    </source>
</evidence>
<evidence type="ECO:0000256" key="1">
    <source>
        <dbReference type="ARBA" id="ARBA00004613"/>
    </source>
</evidence>
<evidence type="ECO:0000256" key="3">
    <source>
        <dbReference type="ARBA" id="ARBA00022525"/>
    </source>
</evidence>
<name>A0A2H0V0K0_9BACT</name>
<keyword evidence="5 11" id="KW-0732">Signal</keyword>
<evidence type="ECO:0000256" key="7">
    <source>
        <dbReference type="ARBA" id="ARBA00022960"/>
    </source>
</evidence>
<dbReference type="GO" id="GO:0005576">
    <property type="term" value="C:extracellular region"/>
    <property type="evidence" value="ECO:0007669"/>
    <property type="project" value="TreeGrafter"/>
</dbReference>
<accession>A0A2H0V0K0</accession>
<dbReference type="PROSITE" id="PS52029">
    <property type="entry name" value="LD_TPASE"/>
    <property type="match status" value="1"/>
</dbReference>
<dbReference type="Gene3D" id="4.10.1080.10">
    <property type="entry name" value="TSP type-3 repeat"/>
    <property type="match status" value="1"/>
</dbReference>
<evidence type="ECO:0000259" key="12">
    <source>
        <dbReference type="PROSITE" id="PS52029"/>
    </source>
</evidence>
<proteinExistence type="predicted"/>
<feature type="chain" id="PRO_5013943823" description="L,D-TPase catalytic domain-containing protein" evidence="11">
    <location>
        <begin position="23"/>
        <end position="249"/>
    </location>
</feature>
<dbReference type="Gene3D" id="2.40.440.10">
    <property type="entry name" value="L,D-transpeptidase catalytic domain-like"/>
    <property type="match status" value="1"/>
</dbReference>
<evidence type="ECO:0000256" key="2">
    <source>
        <dbReference type="ARBA" id="ARBA00004752"/>
    </source>
</evidence>
<dbReference type="InterPro" id="IPR038063">
    <property type="entry name" value="Transpep_catalytic_dom"/>
</dbReference>
<dbReference type="InterPro" id="IPR059100">
    <property type="entry name" value="TSP3_bac"/>
</dbReference>
<dbReference type="Pfam" id="PF18884">
    <property type="entry name" value="TSP3_bac"/>
    <property type="match status" value="3"/>
</dbReference>
<evidence type="ECO:0000256" key="5">
    <source>
        <dbReference type="ARBA" id="ARBA00022729"/>
    </source>
</evidence>
<dbReference type="UniPathway" id="UPA00219"/>
<dbReference type="GO" id="GO:0018104">
    <property type="term" value="P:peptidoglycan-protein cross-linking"/>
    <property type="evidence" value="ECO:0007669"/>
    <property type="project" value="TreeGrafter"/>
</dbReference>
<dbReference type="SUPFAM" id="SSF141523">
    <property type="entry name" value="L,D-transpeptidase catalytic domain-like"/>
    <property type="match status" value="1"/>
</dbReference>
<feature type="signal peptide" evidence="11">
    <location>
        <begin position="1"/>
        <end position="22"/>
    </location>
</feature>
<keyword evidence="9 10" id="KW-0961">Cell wall biogenesis/degradation</keyword>
<gene>
    <name evidence="13" type="ORF">COU01_00795</name>
</gene>
<keyword evidence="4" id="KW-0808">Transferase</keyword>
<feature type="active site" description="Proton donor/acceptor" evidence="10">
    <location>
        <position position="201"/>
    </location>
</feature>
<evidence type="ECO:0000256" key="8">
    <source>
        <dbReference type="ARBA" id="ARBA00022984"/>
    </source>
</evidence>
<keyword evidence="3" id="KW-0964">Secreted</keyword>
<feature type="active site" description="Nucleophile" evidence="10">
    <location>
        <position position="225"/>
    </location>
</feature>
<dbReference type="CDD" id="cd16913">
    <property type="entry name" value="YkuD_like"/>
    <property type="match status" value="1"/>
</dbReference>
<dbReference type="Proteomes" id="UP000228510">
    <property type="component" value="Unassembled WGS sequence"/>
</dbReference>
<dbReference type="GO" id="GO:0008360">
    <property type="term" value="P:regulation of cell shape"/>
    <property type="evidence" value="ECO:0007669"/>
    <property type="project" value="UniProtKB-UniRule"/>
</dbReference>
<comment type="caution">
    <text evidence="13">The sequence shown here is derived from an EMBL/GenBank/DDBJ whole genome shotgun (WGS) entry which is preliminary data.</text>
</comment>
<dbReference type="GO" id="GO:0016740">
    <property type="term" value="F:transferase activity"/>
    <property type="evidence" value="ECO:0007669"/>
    <property type="project" value="UniProtKB-KW"/>
</dbReference>
<evidence type="ECO:0000313" key="13">
    <source>
        <dbReference type="EMBL" id="PIR92621.1"/>
    </source>
</evidence>
<evidence type="ECO:0000256" key="6">
    <source>
        <dbReference type="ARBA" id="ARBA00022837"/>
    </source>
</evidence>
<dbReference type="PANTHER" id="PTHR30582:SF2">
    <property type="entry name" value="L,D-TRANSPEPTIDASE YCIB-RELATED"/>
    <property type="match status" value="1"/>
</dbReference>
<dbReference type="InterPro" id="IPR005490">
    <property type="entry name" value="LD_TPept_cat_dom"/>
</dbReference>
<feature type="domain" description="L,D-TPase catalytic" evidence="12">
    <location>
        <begin position="130"/>
        <end position="249"/>
    </location>
</feature>
<comment type="pathway">
    <text evidence="2 10">Cell wall biogenesis; peptidoglycan biosynthesis.</text>
</comment>
<protein>
    <recommendedName>
        <fullName evidence="12">L,D-TPase catalytic domain-containing protein</fullName>
    </recommendedName>
</protein>
<dbReference type="PANTHER" id="PTHR30582">
    <property type="entry name" value="L,D-TRANSPEPTIDASE"/>
    <property type="match status" value="1"/>
</dbReference>